<proteinExistence type="predicted"/>
<gene>
    <name evidence="3" type="ORF">B9G39_04320</name>
</gene>
<protein>
    <recommendedName>
        <fullName evidence="1">Queuosine precursor transporter</fullName>
    </recommendedName>
</protein>
<dbReference type="InterPro" id="IPR003744">
    <property type="entry name" value="YhhQ"/>
</dbReference>
<evidence type="ECO:0000313" key="4">
    <source>
        <dbReference type="Proteomes" id="UP000257039"/>
    </source>
</evidence>
<dbReference type="PANTHER" id="PTHR34300">
    <property type="entry name" value="QUEUOSINE PRECURSOR TRANSPORTER-RELATED"/>
    <property type="match status" value="1"/>
</dbReference>
<dbReference type="PANTHER" id="PTHR34300:SF2">
    <property type="entry name" value="QUEUOSINE PRECURSOR TRANSPORTER-RELATED"/>
    <property type="match status" value="1"/>
</dbReference>
<comment type="caution">
    <text evidence="3">The sequence shown here is derived from an EMBL/GenBank/DDBJ whole genome shotgun (WGS) entry which is preliminary data.</text>
</comment>
<feature type="transmembrane region" description="Helical" evidence="2">
    <location>
        <begin position="16"/>
        <end position="38"/>
    </location>
</feature>
<dbReference type="AlphaFoldDB" id="A0A4P9VTX1"/>
<dbReference type="NCBIfam" id="TIGR00697">
    <property type="entry name" value="queuosine precursor transporter"/>
    <property type="match status" value="1"/>
</dbReference>
<sequence>MIIATANWFDGRLVELFGVVISPGTLIFPLSFLISDIITEVYGYKHARRAIWSALLFNILIIGYGHLLVSLPSPAFAKDNACFDKLINTDSRIILGSIVAYMLCEPVNSYIVAKMKVLMNGAYVGLRFVLSTIVAASIDTVIFVLIAFYGIYSFSDVVDLIINVCIIKIVIEILGLPVSVNLSKYIKRQEQLDMYDDLTDFSLFRMDADYSKQQNRF</sequence>
<organism evidence="3 4">
    <name type="scientific">Zooshikella ganghwensis</name>
    <dbReference type="NCBI Taxonomy" id="202772"/>
    <lineage>
        <taxon>Bacteria</taxon>
        <taxon>Pseudomonadati</taxon>
        <taxon>Pseudomonadota</taxon>
        <taxon>Gammaproteobacteria</taxon>
        <taxon>Oceanospirillales</taxon>
        <taxon>Zooshikellaceae</taxon>
        <taxon>Zooshikella</taxon>
    </lineage>
</organism>
<evidence type="ECO:0000256" key="2">
    <source>
        <dbReference type="SAM" id="Phobius"/>
    </source>
</evidence>
<keyword evidence="2" id="KW-0812">Transmembrane</keyword>
<dbReference type="EMBL" id="NDXW01000001">
    <property type="protein sequence ID" value="RDH46636.1"/>
    <property type="molecule type" value="Genomic_DNA"/>
</dbReference>
<name>A0A4P9VTX1_9GAMM</name>
<feature type="transmembrane region" description="Helical" evidence="2">
    <location>
        <begin position="125"/>
        <end position="154"/>
    </location>
</feature>
<feature type="transmembrane region" description="Helical" evidence="2">
    <location>
        <begin position="50"/>
        <end position="69"/>
    </location>
</feature>
<keyword evidence="2" id="KW-1133">Transmembrane helix</keyword>
<accession>A0A4P9VTX1</accession>
<evidence type="ECO:0000313" key="3">
    <source>
        <dbReference type="EMBL" id="RDH46636.1"/>
    </source>
</evidence>
<feature type="transmembrane region" description="Helical" evidence="2">
    <location>
        <begin position="160"/>
        <end position="182"/>
    </location>
</feature>
<keyword evidence="4" id="KW-1185">Reference proteome</keyword>
<reference evidence="3 4" key="1">
    <citation type="submission" date="2017-04" db="EMBL/GenBank/DDBJ databases">
        <title>Draft genome sequence of Zooshikella ganghwensis VG4 isolated from Red Sea sediments.</title>
        <authorList>
            <person name="Rehman Z."/>
            <person name="Alam I."/>
            <person name="Kamau A."/>
            <person name="Bajic V."/>
            <person name="Leiknes T."/>
        </authorList>
    </citation>
    <scope>NUCLEOTIDE SEQUENCE [LARGE SCALE GENOMIC DNA]</scope>
    <source>
        <strain evidence="3 4">VG4</strain>
    </source>
</reference>
<dbReference type="Pfam" id="PF02592">
    <property type="entry name" value="Vut_1"/>
    <property type="match status" value="1"/>
</dbReference>
<dbReference type="Proteomes" id="UP000257039">
    <property type="component" value="Unassembled WGS sequence"/>
</dbReference>
<keyword evidence="2" id="KW-0472">Membrane</keyword>
<evidence type="ECO:0000256" key="1">
    <source>
        <dbReference type="NCBIfam" id="TIGR00697"/>
    </source>
</evidence>